<dbReference type="AlphaFoldDB" id="A0A250KS44"/>
<dbReference type="Gene3D" id="3.40.50.880">
    <property type="match status" value="1"/>
</dbReference>
<dbReference type="InterPro" id="IPR052158">
    <property type="entry name" value="INH-QAR"/>
</dbReference>
<dbReference type="InterPro" id="IPR002818">
    <property type="entry name" value="DJ-1/PfpI"/>
</dbReference>
<proteinExistence type="predicted"/>
<evidence type="ECO:0000313" key="3">
    <source>
        <dbReference type="Proteomes" id="UP000266313"/>
    </source>
</evidence>
<dbReference type="PANTHER" id="PTHR43130:SF2">
    <property type="entry name" value="DJ-1_PFPI DOMAIN-CONTAINING PROTEIN"/>
    <property type="match status" value="1"/>
</dbReference>
<dbReference type="SUPFAM" id="SSF52317">
    <property type="entry name" value="Class I glutamine amidotransferase-like"/>
    <property type="match status" value="1"/>
</dbReference>
<dbReference type="Proteomes" id="UP000266313">
    <property type="component" value="Chromosome"/>
</dbReference>
<keyword evidence="3" id="KW-1185">Reference proteome</keyword>
<evidence type="ECO:0000313" key="2">
    <source>
        <dbReference type="EMBL" id="BBA34427.1"/>
    </source>
</evidence>
<protein>
    <submittedName>
        <fullName evidence="2">Transcriptional regulator</fullName>
    </submittedName>
</protein>
<dbReference type="RefSeq" id="WP_086135667.1">
    <property type="nucleotide sequence ID" value="NZ_AP017928.1"/>
</dbReference>
<dbReference type="EMBL" id="AP017928">
    <property type="protein sequence ID" value="BBA34427.1"/>
    <property type="molecule type" value="Genomic_DNA"/>
</dbReference>
<dbReference type="InterPro" id="IPR029062">
    <property type="entry name" value="Class_I_gatase-like"/>
</dbReference>
<reference evidence="2 3" key="1">
    <citation type="submission" date="2016-12" db="EMBL/GenBank/DDBJ databases">
        <title>Genome sequencing of Methylocaldum marinum.</title>
        <authorList>
            <person name="Takeuchi M."/>
            <person name="Kamagata Y."/>
            <person name="Hiraoka S."/>
            <person name="Oshima K."/>
            <person name="Hattori M."/>
            <person name="Iwasaki W."/>
        </authorList>
    </citation>
    <scope>NUCLEOTIDE SEQUENCE [LARGE SCALE GENOMIC DNA]</scope>
    <source>
        <strain evidence="2 3">S8</strain>
    </source>
</reference>
<dbReference type="Pfam" id="PF01965">
    <property type="entry name" value="DJ-1_PfpI"/>
    <property type="match status" value="1"/>
</dbReference>
<organism evidence="2 3">
    <name type="scientific">Methylocaldum marinum</name>
    <dbReference type="NCBI Taxonomy" id="1432792"/>
    <lineage>
        <taxon>Bacteria</taxon>
        <taxon>Pseudomonadati</taxon>
        <taxon>Pseudomonadota</taxon>
        <taxon>Gammaproteobacteria</taxon>
        <taxon>Methylococcales</taxon>
        <taxon>Methylococcaceae</taxon>
        <taxon>Methylocaldum</taxon>
    </lineage>
</organism>
<feature type="domain" description="DJ-1/PfpI" evidence="1">
    <location>
        <begin position="2"/>
        <end position="157"/>
    </location>
</feature>
<name>A0A250KS44_9GAMM</name>
<gene>
    <name evidence="2" type="ORF">sS8_2475</name>
</gene>
<sequence>MHIAILTFQGFNELDSLVALGVLNRIKKPDWRVTLCCPESAVTSMNGVTVHGQSTLAEATSADAVIVGSGIKTREIVNDSAIMSALRLDPAHQLIGAQCSGTLILAKLGILANVPACTDLTTKPWVQEAGVEVLNQPFYASGNIATAGGCFASQYLAAWIIARAEGEEAAKEALHYVAPVGEKDEYVSKAIKNIEPYISTMTPNKALHRTPLRSAGEL</sequence>
<accession>A0A250KS44</accession>
<dbReference type="PANTHER" id="PTHR43130">
    <property type="entry name" value="ARAC-FAMILY TRANSCRIPTIONAL REGULATOR"/>
    <property type="match status" value="1"/>
</dbReference>
<dbReference type="KEGG" id="mmai:sS8_2475"/>
<evidence type="ECO:0000259" key="1">
    <source>
        <dbReference type="Pfam" id="PF01965"/>
    </source>
</evidence>
<dbReference type="GO" id="GO:0006355">
    <property type="term" value="P:regulation of DNA-templated transcription"/>
    <property type="evidence" value="ECO:0007669"/>
    <property type="project" value="TreeGrafter"/>
</dbReference>
<dbReference type="OrthoDB" id="3210279at2"/>